<keyword evidence="4" id="KW-0479">Metal-binding</keyword>
<evidence type="ECO:0000256" key="2">
    <source>
        <dbReference type="ARBA" id="ARBA00004123"/>
    </source>
</evidence>
<evidence type="ECO:0000256" key="7">
    <source>
        <dbReference type="ARBA" id="ARBA00022801"/>
    </source>
</evidence>
<keyword evidence="11" id="KW-0539">Nucleus</keyword>
<evidence type="ECO:0000256" key="1">
    <source>
        <dbReference type="ARBA" id="ARBA00001946"/>
    </source>
</evidence>
<dbReference type="PANTHER" id="PTHR21077">
    <property type="entry name" value="EME1 PROTEIN"/>
    <property type="match status" value="1"/>
</dbReference>
<dbReference type="GO" id="GO:0048476">
    <property type="term" value="C:Holliday junction resolvase complex"/>
    <property type="evidence" value="ECO:0007669"/>
    <property type="project" value="InterPro"/>
</dbReference>
<evidence type="ECO:0000256" key="10">
    <source>
        <dbReference type="ARBA" id="ARBA00023204"/>
    </source>
</evidence>
<dbReference type="GO" id="GO:0031297">
    <property type="term" value="P:replication fork processing"/>
    <property type="evidence" value="ECO:0007669"/>
    <property type="project" value="TreeGrafter"/>
</dbReference>
<evidence type="ECO:0000256" key="11">
    <source>
        <dbReference type="ARBA" id="ARBA00023242"/>
    </source>
</evidence>
<evidence type="ECO:0000256" key="4">
    <source>
        <dbReference type="ARBA" id="ARBA00022723"/>
    </source>
</evidence>
<dbReference type="InterPro" id="IPR033310">
    <property type="entry name" value="Mms4/EME1/EME2"/>
</dbReference>
<feature type="compositionally biased region" description="Low complexity" evidence="13">
    <location>
        <begin position="125"/>
        <end position="141"/>
    </location>
</feature>
<feature type="compositionally biased region" description="Pro residues" evidence="13">
    <location>
        <begin position="142"/>
        <end position="155"/>
    </location>
</feature>
<keyword evidence="12" id="KW-0469">Meiosis</keyword>
<evidence type="ECO:0000256" key="6">
    <source>
        <dbReference type="ARBA" id="ARBA00022763"/>
    </source>
</evidence>
<dbReference type="OrthoDB" id="343092at2759"/>
<feature type="region of interest" description="Disordered" evidence="13">
    <location>
        <begin position="1"/>
        <end position="20"/>
    </location>
</feature>
<proteinExistence type="predicted"/>
<evidence type="ECO:0000256" key="9">
    <source>
        <dbReference type="ARBA" id="ARBA00023172"/>
    </source>
</evidence>
<keyword evidence="15" id="KW-1185">Reference proteome</keyword>
<keyword evidence="5" id="KW-0255">Endonuclease</keyword>
<dbReference type="InParanoid" id="A0A1Y2F6A0"/>
<evidence type="ECO:0000256" key="3">
    <source>
        <dbReference type="ARBA" id="ARBA00022722"/>
    </source>
</evidence>
<dbReference type="Proteomes" id="UP000193467">
    <property type="component" value="Unassembled WGS sequence"/>
</dbReference>
<dbReference type="AlphaFoldDB" id="A0A1Y2F6A0"/>
<accession>A0A1Y2F6A0</accession>
<dbReference type="PANTHER" id="PTHR21077:SF5">
    <property type="entry name" value="CROSSOVER JUNCTION ENDONUCLEASE MMS4"/>
    <property type="match status" value="1"/>
</dbReference>
<dbReference type="InterPro" id="IPR042530">
    <property type="entry name" value="EME1/EME2_C"/>
</dbReference>
<gene>
    <name evidence="14" type="ORF">BCR35DRAFT_98514</name>
</gene>
<evidence type="ECO:0000256" key="5">
    <source>
        <dbReference type="ARBA" id="ARBA00022759"/>
    </source>
</evidence>
<feature type="compositionally biased region" description="Basic and acidic residues" evidence="13">
    <location>
        <begin position="168"/>
        <end position="184"/>
    </location>
</feature>
<evidence type="ECO:0000256" key="8">
    <source>
        <dbReference type="ARBA" id="ARBA00022842"/>
    </source>
</evidence>
<keyword evidence="10" id="KW-0234">DNA repair</keyword>
<name>A0A1Y2F6A0_9BASI</name>
<dbReference type="Gene3D" id="3.40.50.10130">
    <property type="match status" value="1"/>
</dbReference>
<dbReference type="GO" id="GO:0008821">
    <property type="term" value="F:crossover junction DNA endonuclease activity"/>
    <property type="evidence" value="ECO:0007669"/>
    <property type="project" value="TreeGrafter"/>
</dbReference>
<feature type="region of interest" description="Disordered" evidence="13">
    <location>
        <begin position="64"/>
        <end position="307"/>
    </location>
</feature>
<dbReference type="GO" id="GO:0000712">
    <property type="term" value="P:resolution of meiotic recombination intermediates"/>
    <property type="evidence" value="ECO:0007669"/>
    <property type="project" value="TreeGrafter"/>
</dbReference>
<reference evidence="14 15" key="1">
    <citation type="submission" date="2016-07" db="EMBL/GenBank/DDBJ databases">
        <title>Pervasive Adenine N6-methylation of Active Genes in Fungi.</title>
        <authorList>
            <consortium name="DOE Joint Genome Institute"/>
            <person name="Mondo S.J."/>
            <person name="Dannebaum R.O."/>
            <person name="Kuo R.C."/>
            <person name="Labutti K."/>
            <person name="Haridas S."/>
            <person name="Kuo A."/>
            <person name="Salamov A."/>
            <person name="Ahrendt S.R."/>
            <person name="Lipzen A."/>
            <person name="Sullivan W."/>
            <person name="Andreopoulos W.B."/>
            <person name="Clum A."/>
            <person name="Lindquist E."/>
            <person name="Daum C."/>
            <person name="Ramamoorthy G.K."/>
            <person name="Gryganskyi A."/>
            <person name="Culley D."/>
            <person name="Magnuson J.K."/>
            <person name="James T.Y."/>
            <person name="O'Malley M.A."/>
            <person name="Stajich J.E."/>
            <person name="Spatafora J.W."/>
            <person name="Visel A."/>
            <person name="Grigoriev I.V."/>
        </authorList>
    </citation>
    <scope>NUCLEOTIDE SEQUENCE [LARGE SCALE GENOMIC DNA]</scope>
    <source>
        <strain evidence="14 15">62-1032</strain>
    </source>
</reference>
<keyword evidence="7" id="KW-0378">Hydrolase</keyword>
<keyword evidence="8" id="KW-0460">Magnesium</keyword>
<dbReference type="GO" id="GO:0046872">
    <property type="term" value="F:metal ion binding"/>
    <property type="evidence" value="ECO:0007669"/>
    <property type="project" value="UniProtKB-KW"/>
</dbReference>
<sequence>MSSSDVEILPISRSTSFQRPTSAAASDASAFASTSAAGFAEASPALSDDFADIPGVVDADFGAVGGSKSLQKGKSQVIELSDGSDDDDDDDMQVLGYVPPVKVAPPMRSATFPSSDPDDLPPPFSRRSASVGVAGAPAAPRVAPPLPQPRPPPAAPSAARRIPSKSHSHLDDTQAAPPEREPRLDTASSKAQGKKKAAQLPEWDGSGSEDEYDKMARKGPQVVRKKRPLANSGSASALLGLPDLDDEAEEAEPRPKKKTTKLTEEDKAAKKREQQAAKAAKEEAKKAEAAAKAARIKANNLKHKDKRSTVGELTVHISGTAFRSEDSAGETDSDADGEALYETAAERKRRLKAKQKKASSWLDVAKGLKERLGEVGCEVEAPEMPRQDIGCEGAIRWTRWCDKKWDDGLREFVPLGEGNEIVVEEDTRLVFMTAYELSTHVANSTLSRHISSVLSSIPAHVHLFLMHFGLKTLCREMTNAEQAVYREEARTNLDMAQPKAKSKKVVGIGARQPSKETLEYELLKAQVTHRLKLIAVDKVDEAIDWLEQISYDVSQKPYQRHKQMHVALLGTSDDKIVSGKTLEDTYVLMLASLRGVTEASAKGIVREYPTIRDLYEAWEACGSERDRKEMLAGVGKGHLTSGARTDRTIGKAVSEFVYKIFTSRDPEMFV</sequence>
<dbReference type="Gene3D" id="1.10.150.670">
    <property type="entry name" value="Crossover junction endonuclease EME1, DNA-binding domain"/>
    <property type="match status" value="1"/>
</dbReference>
<dbReference type="GO" id="GO:0005634">
    <property type="term" value="C:nucleus"/>
    <property type="evidence" value="ECO:0007669"/>
    <property type="project" value="UniProtKB-SubCell"/>
</dbReference>
<dbReference type="STRING" id="106004.A0A1Y2F6A0"/>
<feature type="compositionally biased region" description="Acidic residues" evidence="13">
    <location>
        <begin position="82"/>
        <end position="92"/>
    </location>
</feature>
<evidence type="ECO:0000313" key="14">
    <source>
        <dbReference type="EMBL" id="ORY79369.1"/>
    </source>
</evidence>
<evidence type="ECO:0000256" key="13">
    <source>
        <dbReference type="SAM" id="MobiDB-lite"/>
    </source>
</evidence>
<dbReference type="GO" id="GO:0006302">
    <property type="term" value="P:double-strand break repair"/>
    <property type="evidence" value="ECO:0007669"/>
    <property type="project" value="TreeGrafter"/>
</dbReference>
<evidence type="ECO:0000313" key="15">
    <source>
        <dbReference type="Proteomes" id="UP000193467"/>
    </source>
</evidence>
<dbReference type="EMBL" id="MCGR01000027">
    <property type="protein sequence ID" value="ORY79369.1"/>
    <property type="molecule type" value="Genomic_DNA"/>
</dbReference>
<comment type="cofactor">
    <cofactor evidence="1">
        <name>Mg(2+)</name>
        <dbReference type="ChEBI" id="CHEBI:18420"/>
    </cofactor>
</comment>
<dbReference type="GO" id="GO:0031573">
    <property type="term" value="P:mitotic intra-S DNA damage checkpoint signaling"/>
    <property type="evidence" value="ECO:0007669"/>
    <property type="project" value="TreeGrafter"/>
</dbReference>
<dbReference type="FunFam" id="1.10.150.670:FF:000004">
    <property type="entry name" value="Crossover junction endonuclease EME1"/>
    <property type="match status" value="1"/>
</dbReference>
<keyword evidence="3" id="KW-0540">Nuclease</keyword>
<keyword evidence="9" id="KW-0233">DNA recombination</keyword>
<protein>
    <submittedName>
        <fullName evidence="14">Uncharacterized protein</fullName>
    </submittedName>
</protein>
<evidence type="ECO:0000256" key="12">
    <source>
        <dbReference type="ARBA" id="ARBA00023254"/>
    </source>
</evidence>
<organism evidence="14 15">
    <name type="scientific">Leucosporidium creatinivorum</name>
    <dbReference type="NCBI Taxonomy" id="106004"/>
    <lineage>
        <taxon>Eukaryota</taxon>
        <taxon>Fungi</taxon>
        <taxon>Dikarya</taxon>
        <taxon>Basidiomycota</taxon>
        <taxon>Pucciniomycotina</taxon>
        <taxon>Microbotryomycetes</taxon>
        <taxon>Leucosporidiales</taxon>
        <taxon>Leucosporidium</taxon>
    </lineage>
</organism>
<comment type="caution">
    <text evidence="14">The sequence shown here is derived from an EMBL/GenBank/DDBJ whole genome shotgun (WGS) entry which is preliminary data.</text>
</comment>
<comment type="subcellular location">
    <subcellularLocation>
        <location evidence="2">Nucleus</location>
    </subcellularLocation>
</comment>
<keyword evidence="6" id="KW-0227">DNA damage</keyword>
<feature type="compositionally biased region" description="Basic and acidic residues" evidence="13">
    <location>
        <begin position="261"/>
        <end position="289"/>
    </location>
</feature>
<dbReference type="Pfam" id="PF21292">
    <property type="entry name" value="EME1-MUS81_C"/>
    <property type="match status" value="1"/>
</dbReference>